<feature type="signal peptide" evidence="1">
    <location>
        <begin position="1"/>
        <end position="22"/>
    </location>
</feature>
<dbReference type="OrthoDB" id="7282046at2"/>
<feature type="chain" id="PRO_5024414527" description="DUF4412 domain-containing protein" evidence="1">
    <location>
        <begin position="23"/>
        <end position="195"/>
    </location>
</feature>
<dbReference type="RefSeq" id="WP_150040531.1">
    <property type="nucleotide sequence ID" value="NZ_OW485601.1"/>
</dbReference>
<evidence type="ECO:0008006" key="4">
    <source>
        <dbReference type="Google" id="ProtNLM"/>
    </source>
</evidence>
<keyword evidence="1" id="KW-0732">Signal</keyword>
<dbReference type="Proteomes" id="UP000325255">
    <property type="component" value="Unassembled WGS sequence"/>
</dbReference>
<evidence type="ECO:0000313" key="2">
    <source>
        <dbReference type="EMBL" id="KAA5612432.1"/>
    </source>
</evidence>
<evidence type="ECO:0000313" key="3">
    <source>
        <dbReference type="Proteomes" id="UP000325255"/>
    </source>
</evidence>
<organism evidence="2 3">
    <name type="scientific">Rhodovastum atsumiense</name>
    <dbReference type="NCBI Taxonomy" id="504468"/>
    <lineage>
        <taxon>Bacteria</taxon>
        <taxon>Pseudomonadati</taxon>
        <taxon>Pseudomonadota</taxon>
        <taxon>Alphaproteobacteria</taxon>
        <taxon>Acetobacterales</taxon>
        <taxon>Acetobacteraceae</taxon>
        <taxon>Rhodovastum</taxon>
    </lineage>
</organism>
<dbReference type="EMBL" id="VWPK01000012">
    <property type="protein sequence ID" value="KAA5612432.1"/>
    <property type="molecule type" value="Genomic_DNA"/>
</dbReference>
<name>A0A5M6IVX1_9PROT</name>
<proteinExistence type="predicted"/>
<protein>
    <recommendedName>
        <fullName evidence="4">DUF4412 domain-containing protein</fullName>
    </recommendedName>
</protein>
<comment type="caution">
    <text evidence="2">The sequence shown here is derived from an EMBL/GenBank/DDBJ whole genome shotgun (WGS) entry which is preliminary data.</text>
</comment>
<accession>A0A5M6IVX1</accession>
<reference evidence="2 3" key="1">
    <citation type="submission" date="2019-09" db="EMBL/GenBank/DDBJ databases">
        <title>Genome sequence of Rhodovastum atsumiense, a diverse member of the Acetobacteraceae family of non-sulfur purple photosynthetic bacteria.</title>
        <authorList>
            <person name="Meyer T."/>
            <person name="Kyndt J."/>
        </authorList>
    </citation>
    <scope>NUCLEOTIDE SEQUENCE [LARGE SCALE GENOMIC DNA]</scope>
    <source>
        <strain evidence="2 3">DSM 21279</strain>
    </source>
</reference>
<gene>
    <name evidence="2" type="ORF">F1189_09660</name>
</gene>
<dbReference type="AlphaFoldDB" id="A0A5M6IVX1"/>
<sequence>MTRLPPLLVAAALLVAAQPAMAAGDRPPVTPTRDVDVVYMMVQPDRPGGPRVVEQRMRWAAGSQLLRLDPPTPGMWVVVDMRAHRLSAVREADRSVLQMPADQARFSPGAPPGAVTFQRQGQAEIAGLSCTEWRTADVTGAPTLACITADGVLLRAAAAGRVVVEALRVTYAAQPESVFRIPPDYRKLTPPPGQR</sequence>
<evidence type="ECO:0000256" key="1">
    <source>
        <dbReference type="SAM" id="SignalP"/>
    </source>
</evidence>
<keyword evidence="3" id="KW-1185">Reference proteome</keyword>